<dbReference type="EMBL" id="BBTG02000015">
    <property type="protein sequence ID" value="GAO14503.1"/>
    <property type="molecule type" value="Genomic_DNA"/>
</dbReference>
<organism evidence="2 3">
    <name type="scientific">Ustilaginoidea virens</name>
    <name type="common">Rice false smut fungus</name>
    <name type="synonym">Villosiclava virens</name>
    <dbReference type="NCBI Taxonomy" id="1159556"/>
    <lineage>
        <taxon>Eukaryota</taxon>
        <taxon>Fungi</taxon>
        <taxon>Dikarya</taxon>
        <taxon>Ascomycota</taxon>
        <taxon>Pezizomycotina</taxon>
        <taxon>Sordariomycetes</taxon>
        <taxon>Hypocreomycetidae</taxon>
        <taxon>Hypocreales</taxon>
        <taxon>Clavicipitaceae</taxon>
        <taxon>Ustilaginoidea</taxon>
    </lineage>
</organism>
<dbReference type="AlphaFoldDB" id="A0A1B5KU45"/>
<evidence type="ECO:0000313" key="2">
    <source>
        <dbReference type="EMBL" id="GAO14503.1"/>
    </source>
</evidence>
<comment type="caution">
    <text evidence="2">The sequence shown here is derived from an EMBL/GenBank/DDBJ whole genome shotgun (WGS) entry which is preliminary data.</text>
</comment>
<accession>A0A1B5KU45</accession>
<gene>
    <name evidence="2" type="ORF">UVI_02032150</name>
</gene>
<reference evidence="3" key="1">
    <citation type="journal article" date="2016" name="Genome Announc.">
        <title>Genome sequence of Ustilaginoidea virens IPU010, a rice pathogenic fungus causing false smut.</title>
        <authorList>
            <person name="Kumagai T."/>
            <person name="Ishii T."/>
            <person name="Terai G."/>
            <person name="Umemura M."/>
            <person name="Machida M."/>
            <person name="Asai K."/>
        </authorList>
    </citation>
    <scope>NUCLEOTIDE SEQUENCE [LARGE SCALE GENOMIC DNA]</scope>
    <source>
        <strain evidence="3">IPU010</strain>
    </source>
</reference>
<evidence type="ECO:0000256" key="1">
    <source>
        <dbReference type="SAM" id="MobiDB-lite"/>
    </source>
</evidence>
<evidence type="ECO:0000313" key="3">
    <source>
        <dbReference type="Proteomes" id="UP000054053"/>
    </source>
</evidence>
<dbReference type="Proteomes" id="UP000054053">
    <property type="component" value="Unassembled WGS sequence"/>
</dbReference>
<feature type="region of interest" description="Disordered" evidence="1">
    <location>
        <begin position="1"/>
        <end position="47"/>
    </location>
</feature>
<name>A0A1B5KU45_USTVR</name>
<proteinExistence type="predicted"/>
<protein>
    <submittedName>
        <fullName evidence="2">Uncharacterized protein</fullName>
    </submittedName>
</protein>
<sequence length="83" mass="9046">MPGRDVLGAKGTYSRMGNSSAAGGIRPRWELSASNPPDRPSTKVPRYLPNVPGNRYLGTYLCRRASALALTPPQSSISREIRF</sequence>